<evidence type="ECO:0000313" key="3">
    <source>
        <dbReference type="RefSeq" id="XP_014489340.1"/>
    </source>
</evidence>
<dbReference type="AlphaFoldDB" id="A0A6P3YE32"/>
<dbReference type="Proteomes" id="UP000515204">
    <property type="component" value="Unplaced"/>
</dbReference>
<dbReference type="GeneID" id="106752277"/>
<protein>
    <submittedName>
        <fullName evidence="3">Uncharacterized protein LOC106752277</fullName>
    </submittedName>
</protein>
<keyword evidence="2" id="KW-1185">Reference proteome</keyword>
<name>A0A6P3YE32_DINQU</name>
<proteinExistence type="predicted"/>
<reference evidence="3" key="1">
    <citation type="submission" date="2025-08" db="UniProtKB">
        <authorList>
            <consortium name="RefSeq"/>
        </authorList>
    </citation>
    <scope>IDENTIFICATION</scope>
</reference>
<gene>
    <name evidence="3" type="primary">LOC106752277</name>
</gene>
<sequence length="473" mass="53298">MQQKETAGNGAFVESPKPTALVTDVTTLTNEKVDSTNQTVSSKSKLLRIIAAKRSDFRPIKTTEPRETERKAISDEITRSERVDRDETISISKVMEADKITESIVSAVQDVGDTPEDAVDASKGETTVRYVRCPRKKVEEESISCEREIHFEPQSGLRLVTERAKCNDLSLVDCFRKHKQLDAENERAPTEYLKSCSKTDELRFHGVSRVCINCREGAREECKKTHCRRERSGGCGKCGYSPDSNGALPVSCIAVNRRKRDERCRKKPMICLYCDNPRGECTCTAPIGKCPSCGLPSDVCDSQDHHAIREHIGARANKGGTIRVTSWKPKREIRRYFARNEPDNCYEKRFEELPYQRLDVFSNVMNELQRKMSETVCCTRCRRNSCGGSQVNSDEGRRRVEGYVRCTKAGEAKRKTSNDGRGGSRDKRDGGIVETLIPIRHTGRVCDSSVCGKSRMAIYERPLAKCYYCKSSP</sequence>
<evidence type="ECO:0000313" key="2">
    <source>
        <dbReference type="Proteomes" id="UP000515204"/>
    </source>
</evidence>
<evidence type="ECO:0000256" key="1">
    <source>
        <dbReference type="SAM" id="MobiDB-lite"/>
    </source>
</evidence>
<dbReference type="KEGG" id="dqu:106752277"/>
<feature type="compositionally biased region" description="Basic and acidic residues" evidence="1">
    <location>
        <begin position="412"/>
        <end position="431"/>
    </location>
</feature>
<feature type="region of interest" description="Disordered" evidence="1">
    <location>
        <begin position="412"/>
        <end position="433"/>
    </location>
</feature>
<dbReference type="OrthoDB" id="7611040at2759"/>
<accession>A0A6P3YE32</accession>
<dbReference type="RefSeq" id="XP_014489340.1">
    <property type="nucleotide sequence ID" value="XM_014633854.1"/>
</dbReference>
<organism evidence="2 3">
    <name type="scientific">Dinoponera quadriceps</name>
    <name type="common">South American ant</name>
    <dbReference type="NCBI Taxonomy" id="609295"/>
    <lineage>
        <taxon>Eukaryota</taxon>
        <taxon>Metazoa</taxon>
        <taxon>Ecdysozoa</taxon>
        <taxon>Arthropoda</taxon>
        <taxon>Hexapoda</taxon>
        <taxon>Insecta</taxon>
        <taxon>Pterygota</taxon>
        <taxon>Neoptera</taxon>
        <taxon>Endopterygota</taxon>
        <taxon>Hymenoptera</taxon>
        <taxon>Apocrita</taxon>
        <taxon>Aculeata</taxon>
        <taxon>Formicoidea</taxon>
        <taxon>Formicidae</taxon>
        <taxon>Ponerinae</taxon>
        <taxon>Ponerini</taxon>
        <taxon>Dinoponera</taxon>
    </lineage>
</organism>